<dbReference type="RefSeq" id="WP_006969201.1">
    <property type="nucleotide sequence ID" value="NZ_ABCS01000002.1"/>
</dbReference>
<evidence type="ECO:0000256" key="2">
    <source>
        <dbReference type="SAM" id="SignalP"/>
    </source>
</evidence>
<feature type="chain" id="PRO_5002693416" description="Lipoprotein" evidence="2">
    <location>
        <begin position="23"/>
        <end position="182"/>
    </location>
</feature>
<dbReference type="Proteomes" id="UP000005801">
    <property type="component" value="Unassembled WGS sequence"/>
</dbReference>
<accession>A6FXK2</accession>
<feature type="signal peptide" evidence="2">
    <location>
        <begin position="1"/>
        <end position="22"/>
    </location>
</feature>
<comment type="caution">
    <text evidence="3">The sequence shown here is derived from an EMBL/GenBank/DDBJ whole genome shotgun (WGS) entry which is preliminary data.</text>
</comment>
<feature type="compositionally biased region" description="Acidic residues" evidence="1">
    <location>
        <begin position="59"/>
        <end position="90"/>
    </location>
</feature>
<evidence type="ECO:0008006" key="5">
    <source>
        <dbReference type="Google" id="ProtNLM"/>
    </source>
</evidence>
<name>A6FXK2_9BACT</name>
<keyword evidence="2" id="KW-0732">Signal</keyword>
<proteinExistence type="predicted"/>
<dbReference type="EMBL" id="ABCS01000002">
    <property type="protein sequence ID" value="EDM81590.1"/>
    <property type="molecule type" value="Genomic_DNA"/>
</dbReference>
<feature type="region of interest" description="Disordered" evidence="1">
    <location>
        <begin position="22"/>
        <end position="98"/>
    </location>
</feature>
<gene>
    <name evidence="3" type="ORF">PPSIR1_21774</name>
</gene>
<protein>
    <recommendedName>
        <fullName evidence="5">Lipoprotein</fullName>
    </recommendedName>
</protein>
<reference evidence="3 4" key="1">
    <citation type="submission" date="2007-06" db="EMBL/GenBank/DDBJ databases">
        <authorList>
            <person name="Shimkets L."/>
            <person name="Ferriera S."/>
            <person name="Johnson J."/>
            <person name="Kravitz S."/>
            <person name="Beeson K."/>
            <person name="Sutton G."/>
            <person name="Rogers Y.-H."/>
            <person name="Friedman R."/>
            <person name="Frazier M."/>
            <person name="Venter J.C."/>
        </authorList>
    </citation>
    <scope>NUCLEOTIDE SEQUENCE [LARGE SCALE GENOMIC DNA]</scope>
    <source>
        <strain evidence="3 4">SIR-1</strain>
    </source>
</reference>
<keyword evidence="4" id="KW-1185">Reference proteome</keyword>
<dbReference type="PROSITE" id="PS51257">
    <property type="entry name" value="PROKAR_LIPOPROTEIN"/>
    <property type="match status" value="1"/>
</dbReference>
<sequence length="182" mass="18413">MRMIWTRSLPLAAALALTFACGDDGGEDGSNDDFGTPDTGDTGGDEAEAGTTEGGTDAGTDDGTGDTTDAEADTQADAEAEAEADAEEGETAGGGCADLDSEEACNADANCQSVLGSKLKTNGANAPCLQEVDFIGCIDAQGCGDALTWFCNGNQIYEVLDTCGPEGFEMCEPPRELNGACP</sequence>
<evidence type="ECO:0000313" key="4">
    <source>
        <dbReference type="Proteomes" id="UP000005801"/>
    </source>
</evidence>
<evidence type="ECO:0000313" key="3">
    <source>
        <dbReference type="EMBL" id="EDM81590.1"/>
    </source>
</evidence>
<dbReference type="AlphaFoldDB" id="A6FXK2"/>
<dbReference type="OrthoDB" id="10017985at2"/>
<dbReference type="STRING" id="391625.PPSIR1_21774"/>
<organism evidence="3 4">
    <name type="scientific">Plesiocystis pacifica SIR-1</name>
    <dbReference type="NCBI Taxonomy" id="391625"/>
    <lineage>
        <taxon>Bacteria</taxon>
        <taxon>Pseudomonadati</taxon>
        <taxon>Myxococcota</taxon>
        <taxon>Polyangia</taxon>
        <taxon>Nannocystales</taxon>
        <taxon>Nannocystaceae</taxon>
        <taxon>Plesiocystis</taxon>
    </lineage>
</organism>
<evidence type="ECO:0000256" key="1">
    <source>
        <dbReference type="SAM" id="MobiDB-lite"/>
    </source>
</evidence>